<dbReference type="Gene3D" id="2.160.10.10">
    <property type="entry name" value="Hexapeptide repeat proteins"/>
    <property type="match status" value="1"/>
</dbReference>
<dbReference type="SUPFAM" id="SSF51161">
    <property type="entry name" value="Trimeric LpxA-like enzymes"/>
    <property type="match status" value="1"/>
</dbReference>
<keyword evidence="6" id="KW-1185">Reference proteome</keyword>
<keyword evidence="3" id="KW-0677">Repeat</keyword>
<sequence>MRTLAIWGASGHGKVVADAALSSCWENIVFFDDRWPELERVGSWNVVGNGKLLFERTINYDAAIVAIGDNVMRMQKTLELIKADITLATVTHSSAIVSPHAAIGDGSVIFAGAVVNIDAQLGVGCIVNTGATVDHDCELGNGVHISPGANLAGNVAVGNLSWVGIGASVRQNIIIGAEVIVGAGATVVKNIPSYCTVIGVPAEIIKIRN</sequence>
<dbReference type="InterPro" id="IPR041561">
    <property type="entry name" value="PglD_N"/>
</dbReference>
<feature type="domain" description="PglD N-terminal" evidence="4">
    <location>
        <begin position="4"/>
        <end position="75"/>
    </location>
</feature>
<dbReference type="InterPro" id="IPR020019">
    <property type="entry name" value="AcTrfase_PglD-like"/>
</dbReference>
<gene>
    <name evidence="5" type="ORF">A8135_13770</name>
</gene>
<dbReference type="PROSITE" id="PS00101">
    <property type="entry name" value="HEXAPEP_TRANSFERASES"/>
    <property type="match status" value="1"/>
</dbReference>
<dbReference type="EMBL" id="LYOZ01000030">
    <property type="protein sequence ID" value="OCH97558.1"/>
    <property type="molecule type" value="Genomic_DNA"/>
</dbReference>
<comment type="similarity">
    <text evidence="1">Belongs to the transferase hexapeptide repeat family.</text>
</comment>
<dbReference type="PANTHER" id="PTHR43300:SF7">
    <property type="entry name" value="UDP-N-ACETYLBACILLOSAMINE N-ACETYLTRANSFERASE"/>
    <property type="match status" value="1"/>
</dbReference>
<organism evidence="5 6">
    <name type="scientific">Legionella jamestowniensis</name>
    <dbReference type="NCBI Taxonomy" id="455"/>
    <lineage>
        <taxon>Bacteria</taxon>
        <taxon>Pseudomonadati</taxon>
        <taxon>Pseudomonadota</taxon>
        <taxon>Gammaproteobacteria</taxon>
        <taxon>Legionellales</taxon>
        <taxon>Legionellaceae</taxon>
        <taxon>Legionella</taxon>
    </lineage>
</organism>
<evidence type="ECO:0000256" key="2">
    <source>
        <dbReference type="ARBA" id="ARBA00022679"/>
    </source>
</evidence>
<dbReference type="InterPro" id="IPR050179">
    <property type="entry name" value="Trans_hexapeptide_repeat"/>
</dbReference>
<evidence type="ECO:0000256" key="1">
    <source>
        <dbReference type="ARBA" id="ARBA00007274"/>
    </source>
</evidence>
<dbReference type="Pfam" id="PF17836">
    <property type="entry name" value="PglD_N"/>
    <property type="match status" value="1"/>
</dbReference>
<evidence type="ECO:0000313" key="5">
    <source>
        <dbReference type="EMBL" id="OCH97558.1"/>
    </source>
</evidence>
<accession>A0ABX2XSU3</accession>
<protein>
    <submittedName>
        <fullName evidence="5">Acetyltransferase</fullName>
    </submittedName>
</protein>
<keyword evidence="2" id="KW-0808">Transferase</keyword>
<dbReference type="InterPro" id="IPR011004">
    <property type="entry name" value="Trimer_LpxA-like_sf"/>
</dbReference>
<proteinExistence type="inferred from homology"/>
<evidence type="ECO:0000313" key="6">
    <source>
        <dbReference type="Proteomes" id="UP000093336"/>
    </source>
</evidence>
<dbReference type="InterPro" id="IPR018357">
    <property type="entry name" value="Hexapep_transf_CS"/>
</dbReference>
<dbReference type="CDD" id="cd03360">
    <property type="entry name" value="LbH_AT_putative"/>
    <property type="match status" value="1"/>
</dbReference>
<dbReference type="RefSeq" id="WP_065620946.1">
    <property type="nucleotide sequence ID" value="NZ_LYOZ01000030.1"/>
</dbReference>
<dbReference type="Proteomes" id="UP000093336">
    <property type="component" value="Unassembled WGS sequence"/>
</dbReference>
<dbReference type="Gene3D" id="3.40.50.20">
    <property type="match status" value="1"/>
</dbReference>
<name>A0ABX2XSU3_9GAMM</name>
<reference evidence="5 6" key="1">
    <citation type="submission" date="2016-05" db="EMBL/GenBank/DDBJ databases">
        <authorList>
            <person name="Prochazka B."/>
            <person name="Indra A."/>
            <person name="Hasenberger P."/>
            <person name="Blaschitz M."/>
            <person name="Wagner L."/>
            <person name="Wewalka G."/>
            <person name="Sorschag S."/>
            <person name="Schmid D."/>
            <person name="Ruppitsch W."/>
        </authorList>
    </citation>
    <scope>NUCLEOTIDE SEQUENCE [LARGE SCALE GENOMIC DNA]</scope>
    <source>
        <strain evidence="5 6">974010_12</strain>
    </source>
</reference>
<comment type="caution">
    <text evidence="5">The sequence shown here is derived from an EMBL/GenBank/DDBJ whole genome shotgun (WGS) entry which is preliminary data.</text>
</comment>
<dbReference type="NCBIfam" id="TIGR03570">
    <property type="entry name" value="NeuD_NnaD"/>
    <property type="match status" value="1"/>
</dbReference>
<evidence type="ECO:0000256" key="3">
    <source>
        <dbReference type="ARBA" id="ARBA00022737"/>
    </source>
</evidence>
<dbReference type="PANTHER" id="PTHR43300">
    <property type="entry name" value="ACETYLTRANSFERASE"/>
    <property type="match status" value="1"/>
</dbReference>
<evidence type="ECO:0000259" key="4">
    <source>
        <dbReference type="Pfam" id="PF17836"/>
    </source>
</evidence>